<proteinExistence type="predicted"/>
<feature type="region of interest" description="Disordered" evidence="1">
    <location>
        <begin position="1"/>
        <end position="26"/>
    </location>
</feature>
<evidence type="ECO:0000313" key="3">
    <source>
        <dbReference type="Proteomes" id="UP000537825"/>
    </source>
</evidence>
<feature type="region of interest" description="Disordered" evidence="1">
    <location>
        <begin position="78"/>
        <end position="105"/>
    </location>
</feature>
<accession>A0A7X5BVE7</accession>
<evidence type="ECO:0000256" key="1">
    <source>
        <dbReference type="SAM" id="MobiDB-lite"/>
    </source>
</evidence>
<keyword evidence="3" id="KW-1185">Reference proteome</keyword>
<evidence type="ECO:0000313" key="2">
    <source>
        <dbReference type="EMBL" id="NBC42182.1"/>
    </source>
</evidence>
<comment type="caution">
    <text evidence="2">The sequence shown here is derived from an EMBL/GenBank/DDBJ whole genome shotgun (WGS) entry which is preliminary data.</text>
</comment>
<dbReference type="RefSeq" id="WP_139916580.1">
    <property type="nucleotide sequence ID" value="NZ_CBCSLE010000018.1"/>
</dbReference>
<name>A0A7X5BVE7_9BACT</name>
<dbReference type="Proteomes" id="UP000537825">
    <property type="component" value="Unassembled WGS sequence"/>
</dbReference>
<organism evidence="2 3">
    <name type="scientific">Corallococcus exiguus</name>
    <dbReference type="NCBI Taxonomy" id="83462"/>
    <lineage>
        <taxon>Bacteria</taxon>
        <taxon>Pseudomonadati</taxon>
        <taxon>Myxococcota</taxon>
        <taxon>Myxococcia</taxon>
        <taxon>Myxococcales</taxon>
        <taxon>Cystobacterineae</taxon>
        <taxon>Myxococcaceae</taxon>
        <taxon>Corallococcus</taxon>
    </lineage>
</organism>
<dbReference type="AlphaFoldDB" id="A0A7X5BVE7"/>
<protein>
    <submittedName>
        <fullName evidence="2">Uncharacterized protein</fullName>
    </submittedName>
</protein>
<reference evidence="2 3" key="1">
    <citation type="submission" date="2020-01" db="EMBL/GenBank/DDBJ databases">
        <title>The draft genome sequence of Corallococcus exiguus DSM 14696.</title>
        <authorList>
            <person name="Zhang X."/>
            <person name="Zhu H."/>
        </authorList>
    </citation>
    <scope>NUCLEOTIDE SEQUENCE [LARGE SCALE GENOMIC DNA]</scope>
    <source>
        <strain evidence="2 3">DSM 14696</strain>
    </source>
</reference>
<feature type="compositionally biased region" description="Low complexity" evidence="1">
    <location>
        <begin position="85"/>
        <end position="98"/>
    </location>
</feature>
<gene>
    <name evidence="2" type="ORF">GTZ93_20480</name>
</gene>
<dbReference type="EMBL" id="JAAAPK010000005">
    <property type="protein sequence ID" value="NBC42182.1"/>
    <property type="molecule type" value="Genomic_DNA"/>
</dbReference>
<sequence>MNRITSLSGPRVQPTATNTASSVSGSRFGSLMSGAAAQPKMGAQLTGGSVVSTALAQMGATPHGGLMNAYTAGATSTPINVSGNQTQQTQQQAATSQTGAEPKSEEMQAIEDLAIMSAVSMSQSILHMGGMKLTLDRE</sequence>